<dbReference type="SUPFAM" id="SSF56801">
    <property type="entry name" value="Acetyl-CoA synthetase-like"/>
    <property type="match status" value="1"/>
</dbReference>
<dbReference type="Proteomes" id="UP000663854">
    <property type="component" value="Unassembled WGS sequence"/>
</dbReference>
<accession>A0A815THJ0</accession>
<evidence type="ECO:0000313" key="3">
    <source>
        <dbReference type="EMBL" id="CAF1505304.1"/>
    </source>
</evidence>
<gene>
    <name evidence="3" type="ORF">JXQ802_LOCUS40666</name>
    <name evidence="2" type="ORF">PYM288_LOCUS26067</name>
</gene>
<dbReference type="AlphaFoldDB" id="A0A815THJ0"/>
<proteinExistence type="predicted"/>
<dbReference type="EMBL" id="CAJNOL010002488">
    <property type="protein sequence ID" value="CAF1505304.1"/>
    <property type="molecule type" value="Genomic_DNA"/>
</dbReference>
<dbReference type="Gene3D" id="3.40.50.12780">
    <property type="entry name" value="N-terminal domain of ligase-like"/>
    <property type="match status" value="1"/>
</dbReference>
<dbReference type="InterPro" id="IPR042099">
    <property type="entry name" value="ANL_N_sf"/>
</dbReference>
<protein>
    <submittedName>
        <fullName evidence="3">Uncharacterized protein</fullName>
    </submittedName>
</protein>
<feature type="compositionally biased region" description="Acidic residues" evidence="1">
    <location>
        <begin position="63"/>
        <end position="90"/>
    </location>
</feature>
<evidence type="ECO:0000313" key="2">
    <source>
        <dbReference type="EMBL" id="CAF1224816.1"/>
    </source>
</evidence>
<feature type="region of interest" description="Disordered" evidence="1">
    <location>
        <begin position="63"/>
        <end position="91"/>
    </location>
</feature>
<evidence type="ECO:0000256" key="1">
    <source>
        <dbReference type="SAM" id="MobiDB-lite"/>
    </source>
</evidence>
<evidence type="ECO:0000313" key="4">
    <source>
        <dbReference type="Proteomes" id="UP000663870"/>
    </source>
</evidence>
<keyword evidence="4" id="KW-1185">Reference proteome</keyword>
<comment type="caution">
    <text evidence="3">The sequence shown here is derived from an EMBL/GenBank/DDBJ whole genome shotgun (WGS) entry which is preliminary data.</text>
</comment>
<dbReference type="EMBL" id="CAJNOH010001506">
    <property type="protein sequence ID" value="CAF1224816.1"/>
    <property type="molecule type" value="Genomic_DNA"/>
</dbReference>
<dbReference type="Proteomes" id="UP000663870">
    <property type="component" value="Unassembled WGS sequence"/>
</dbReference>
<name>A0A815THJ0_9BILA</name>
<organism evidence="3 4">
    <name type="scientific">Rotaria sordida</name>
    <dbReference type="NCBI Taxonomy" id="392033"/>
    <lineage>
        <taxon>Eukaryota</taxon>
        <taxon>Metazoa</taxon>
        <taxon>Spiralia</taxon>
        <taxon>Gnathifera</taxon>
        <taxon>Rotifera</taxon>
        <taxon>Eurotatoria</taxon>
        <taxon>Bdelloidea</taxon>
        <taxon>Philodinida</taxon>
        <taxon>Philodinidae</taxon>
        <taxon>Rotaria</taxon>
    </lineage>
</organism>
<sequence>MNLLNIAKHLLDLAQTEFGYENCAMTTGEIFIAERLFEVLKSFKDSYFSELYIYDSLEFEDEYDETTEEEDNSGEAIDEAKSDDEMDDYNENEHSDLRNRFTLDEMEKIIEWVDQHSNTRFATLSHRFKKVKHRNYITKFREYIENNGTRIEKLKQIKEFMSYEFYLQRTIEKAAVHDTDLELYAIQKARELNWDTFKASKQFLNTFKKENRISPRRYNKIITRTISNNAQNWIESKRTIISKYTTHQILNSDHCSFQQEYVSPRTLSFSSERTTEVVVKQKHHLTYSYTVQPVTSADGCLLGKFFLILQEKGNEFGKKVQKDLIVPSNVVVGASKSGKNSGEKHHTFLNEVLRPLVGNKFLLFLDSWKTQADLTKFRAVFPNQDSQLLIFPKGSTGYIQPQDLSLFRSWRFIHEKIEHYVHINQTEMTISDRQYFINIHSIIHNQLPVPQLKNLIKNGFIQARITNERIGQIEKPKDVCFKFYDLYCSINNCNERTLLKCAWCEKTLYYYHLIEGQQGELAIKDVGVFAGYLRHDDLTDKAFFKINDKLFYRTDDFVRMNKNGLL</sequence>
<reference evidence="3" key="1">
    <citation type="submission" date="2021-02" db="EMBL/GenBank/DDBJ databases">
        <authorList>
            <person name="Nowell W R."/>
        </authorList>
    </citation>
    <scope>NUCLEOTIDE SEQUENCE</scope>
</reference>